<dbReference type="OrthoDB" id="7481291at2759"/>
<keyword evidence="4" id="KW-0813">Transport</keyword>
<gene>
    <name evidence="14" type="ORF">B9G98_03224</name>
</gene>
<feature type="domain" description="CHCH" evidence="13">
    <location>
        <begin position="103"/>
        <end position="139"/>
    </location>
</feature>
<evidence type="ECO:0000256" key="9">
    <source>
        <dbReference type="ARBA" id="ARBA00023157"/>
    </source>
</evidence>
<keyword evidence="5" id="KW-0653">Protein transport</keyword>
<keyword evidence="6" id="KW-0560">Oxidoreductase</keyword>
<comment type="caution">
    <text evidence="14">The sequence shown here is derived from an EMBL/GenBank/DDBJ whole genome shotgun (WGS) entry which is preliminary data.</text>
</comment>
<evidence type="ECO:0000256" key="1">
    <source>
        <dbReference type="ARBA" id="ARBA00001973"/>
    </source>
</evidence>
<reference evidence="14 15" key="1">
    <citation type="submission" date="2017-04" db="EMBL/GenBank/DDBJ databases">
        <title>Genome sequencing of [Candida] sorbophila.</title>
        <authorList>
            <person name="Ahn J.O."/>
        </authorList>
    </citation>
    <scope>NUCLEOTIDE SEQUENCE [LARGE SCALE GENOMIC DNA]</scope>
    <source>
        <strain evidence="14 15">DS02</strain>
    </source>
</reference>
<evidence type="ECO:0000313" key="15">
    <source>
        <dbReference type="Proteomes" id="UP000238350"/>
    </source>
</evidence>
<feature type="region of interest" description="Disordered" evidence="12">
    <location>
        <begin position="223"/>
        <end position="253"/>
    </location>
</feature>
<dbReference type="GO" id="GO:0005743">
    <property type="term" value="C:mitochondrial inner membrane"/>
    <property type="evidence" value="ECO:0007669"/>
    <property type="project" value="UniProtKB-SubCell"/>
</dbReference>
<proteinExistence type="predicted"/>
<dbReference type="GO" id="GO:0005758">
    <property type="term" value="C:mitochondrial intermembrane space"/>
    <property type="evidence" value="ECO:0007669"/>
    <property type="project" value="TreeGrafter"/>
</dbReference>
<keyword evidence="9" id="KW-1015">Disulfide bond</keyword>
<evidence type="ECO:0000256" key="2">
    <source>
        <dbReference type="ARBA" id="ARBA00004164"/>
    </source>
</evidence>
<sequence length="321" mass="35142">MFRLAARTATRSVRLYSTAPPKRSPLKFATFAMVGGLLVGGALAMGADAAEPKLLDAKAAETGDVQLLTEEDFEPEPQGAYNPETGEINWDCPCLGGMAHGPCGEEFKKAFSCFVYSTAEPKGMECIEAFQGMQDCFRQHPDVYAEQLADESEPSVVENVDKAGLALEEKAAEVSEKVATKVTEVKDQIQTKIEDVGAKIEAQPITKKVKEATAQAVSKITPDAKSETWSADSDTQEFKEKLHNSTKKSEDKLENIAHDLAEETEKLKEKFSHRTHEAEHHFSGEGPSETDEAARQTGSFREKLGHRLDETADQLRHLGGK</sequence>
<dbReference type="InterPro" id="IPR010625">
    <property type="entry name" value="CHCH"/>
</dbReference>
<dbReference type="AlphaFoldDB" id="A0A2T0FKS8"/>
<evidence type="ECO:0000256" key="10">
    <source>
        <dbReference type="ARBA" id="ARBA00023284"/>
    </source>
</evidence>
<feature type="compositionally biased region" description="Basic and acidic residues" evidence="12">
    <location>
        <begin position="236"/>
        <end position="253"/>
    </location>
</feature>
<evidence type="ECO:0000256" key="4">
    <source>
        <dbReference type="ARBA" id="ARBA00022448"/>
    </source>
</evidence>
<feature type="region of interest" description="Disordered" evidence="12">
    <location>
        <begin position="270"/>
        <end position="321"/>
    </location>
</feature>
<dbReference type="PANTHER" id="PTHR21622:SF0">
    <property type="entry name" value="COILED-COIL-HELIX-COILED-COIL-HELIX DOMAIN CONTAINING 4"/>
    <property type="match status" value="1"/>
</dbReference>
<feature type="compositionally biased region" description="Basic and acidic residues" evidence="12">
    <location>
        <begin position="300"/>
        <end position="321"/>
    </location>
</feature>
<evidence type="ECO:0000256" key="12">
    <source>
        <dbReference type="SAM" id="MobiDB-lite"/>
    </source>
</evidence>
<dbReference type="GO" id="GO:0045041">
    <property type="term" value="P:protein import into mitochondrial intermembrane space"/>
    <property type="evidence" value="ECO:0007669"/>
    <property type="project" value="InterPro"/>
</dbReference>
<organism evidence="14 15">
    <name type="scientific">Wickerhamiella sorbophila</name>
    <dbReference type="NCBI Taxonomy" id="45607"/>
    <lineage>
        <taxon>Eukaryota</taxon>
        <taxon>Fungi</taxon>
        <taxon>Dikarya</taxon>
        <taxon>Ascomycota</taxon>
        <taxon>Saccharomycotina</taxon>
        <taxon>Dipodascomycetes</taxon>
        <taxon>Dipodascales</taxon>
        <taxon>Trichomonascaceae</taxon>
        <taxon>Wickerhamiella</taxon>
    </lineage>
</organism>
<dbReference type="EMBL" id="NDIQ01000021">
    <property type="protein sequence ID" value="PRT55604.1"/>
    <property type="molecule type" value="Genomic_DNA"/>
</dbReference>
<evidence type="ECO:0000313" key="14">
    <source>
        <dbReference type="EMBL" id="PRT55604.1"/>
    </source>
</evidence>
<dbReference type="PROSITE" id="PS51808">
    <property type="entry name" value="CHCH"/>
    <property type="match status" value="1"/>
</dbReference>
<evidence type="ECO:0000256" key="11">
    <source>
        <dbReference type="ARBA" id="ARBA00033150"/>
    </source>
</evidence>
<dbReference type="RefSeq" id="XP_024665549.1">
    <property type="nucleotide sequence ID" value="XM_024809781.1"/>
</dbReference>
<evidence type="ECO:0000256" key="3">
    <source>
        <dbReference type="ARBA" id="ARBA00013714"/>
    </source>
</evidence>
<dbReference type="GeneID" id="36516972"/>
<dbReference type="Proteomes" id="UP000238350">
    <property type="component" value="Unassembled WGS sequence"/>
</dbReference>
<comment type="subcellular location">
    <subcellularLocation>
        <location evidence="2">Mitochondrion inner membrane</location>
        <topology evidence="2">Single-pass type II membrane protein</topology>
        <orientation evidence="2">Intermembrane side</orientation>
    </subcellularLocation>
</comment>
<keyword evidence="15" id="KW-1185">Reference proteome</keyword>
<feature type="compositionally biased region" description="Basic and acidic residues" evidence="12">
    <location>
        <begin position="270"/>
        <end position="283"/>
    </location>
</feature>
<evidence type="ECO:0000256" key="7">
    <source>
        <dbReference type="ARBA" id="ARBA00023010"/>
    </source>
</evidence>
<dbReference type="Gene3D" id="1.10.287.2900">
    <property type="match status" value="1"/>
</dbReference>
<accession>A0A2T0FKS8</accession>
<dbReference type="SUPFAM" id="SSF58113">
    <property type="entry name" value="Apolipoprotein A-I"/>
    <property type="match status" value="1"/>
</dbReference>
<name>A0A2T0FKS8_9ASCO</name>
<evidence type="ECO:0000256" key="5">
    <source>
        <dbReference type="ARBA" id="ARBA00022927"/>
    </source>
</evidence>
<evidence type="ECO:0000256" key="6">
    <source>
        <dbReference type="ARBA" id="ARBA00023002"/>
    </source>
</evidence>
<dbReference type="STRING" id="45607.A0A2T0FKS8"/>
<comment type="cofactor">
    <cofactor evidence="1">
        <name>Cu(2+)</name>
        <dbReference type="ChEBI" id="CHEBI:29036"/>
    </cofactor>
</comment>
<dbReference type="InterPro" id="IPR039289">
    <property type="entry name" value="CHCHD4"/>
</dbReference>
<keyword evidence="7" id="KW-0811">Translocation</keyword>
<dbReference type="Pfam" id="PF06747">
    <property type="entry name" value="CHCH"/>
    <property type="match status" value="1"/>
</dbReference>
<dbReference type="Gene3D" id="1.20.5.1230">
    <property type="entry name" value="Apolipoprotein A-I"/>
    <property type="match status" value="1"/>
</dbReference>
<dbReference type="PANTHER" id="PTHR21622">
    <property type="entry name" value="COILED-COIL-HELIX-COILED-COIL-HELIX DOMAIN CONTAINING 4"/>
    <property type="match status" value="1"/>
</dbReference>
<dbReference type="GO" id="GO:0015035">
    <property type="term" value="F:protein-disulfide reductase activity"/>
    <property type="evidence" value="ECO:0007669"/>
    <property type="project" value="InterPro"/>
</dbReference>
<keyword evidence="8" id="KW-0496">Mitochondrion</keyword>
<evidence type="ECO:0000256" key="8">
    <source>
        <dbReference type="ARBA" id="ARBA00023128"/>
    </source>
</evidence>
<protein>
    <recommendedName>
        <fullName evidence="3">Mitochondrial intermembrane space import and assembly protein 40</fullName>
    </recommendedName>
    <alternativeName>
        <fullName evidence="11">Mitochondrial import inner membrane translocase TIM40</fullName>
    </alternativeName>
</protein>
<evidence type="ECO:0000259" key="13">
    <source>
        <dbReference type="Pfam" id="PF06747"/>
    </source>
</evidence>
<keyword evidence="10" id="KW-0676">Redox-active center</keyword>